<dbReference type="GO" id="GO:0004852">
    <property type="term" value="F:uroporphyrinogen-III synthase activity"/>
    <property type="evidence" value="ECO:0007669"/>
    <property type="project" value="UniProtKB-UniRule"/>
</dbReference>
<comment type="catalytic activity">
    <reaction evidence="8 9">
        <text>hydroxymethylbilane = uroporphyrinogen III + H2O</text>
        <dbReference type="Rhea" id="RHEA:18965"/>
        <dbReference type="ChEBI" id="CHEBI:15377"/>
        <dbReference type="ChEBI" id="CHEBI:57308"/>
        <dbReference type="ChEBI" id="CHEBI:57845"/>
        <dbReference type="EC" id="4.2.1.75"/>
    </reaction>
</comment>
<comment type="caution">
    <text evidence="11">The sequence shown here is derived from an EMBL/GenBank/DDBJ whole genome shotgun (WGS) entry which is preliminary data.</text>
</comment>
<evidence type="ECO:0000256" key="7">
    <source>
        <dbReference type="ARBA" id="ARBA00040167"/>
    </source>
</evidence>
<evidence type="ECO:0000256" key="4">
    <source>
        <dbReference type="ARBA" id="ARBA00023239"/>
    </source>
</evidence>
<comment type="function">
    <text evidence="6 9">Catalyzes cyclization of the linear tetrapyrrole, hydroxymethylbilane, to the macrocyclic uroporphyrinogen III.</text>
</comment>
<dbReference type="RefSeq" id="WP_035234426.1">
    <property type="nucleotide sequence ID" value="NZ_ARXV01000016.1"/>
</dbReference>
<dbReference type="InterPro" id="IPR039793">
    <property type="entry name" value="UROS/Hem4"/>
</dbReference>
<dbReference type="UniPathway" id="UPA00251">
    <property type="reaction ID" value="UER00320"/>
</dbReference>
<dbReference type="EMBL" id="ARXV01000016">
    <property type="protein sequence ID" value="KGD63517.1"/>
    <property type="molecule type" value="Genomic_DNA"/>
</dbReference>
<dbReference type="CDD" id="cd06578">
    <property type="entry name" value="HemD"/>
    <property type="match status" value="1"/>
</dbReference>
<evidence type="ECO:0000256" key="6">
    <source>
        <dbReference type="ARBA" id="ARBA00037589"/>
    </source>
</evidence>
<dbReference type="PANTHER" id="PTHR38042:SF1">
    <property type="entry name" value="UROPORPHYRINOGEN-III SYNTHASE, CHLOROPLASTIC"/>
    <property type="match status" value="1"/>
</dbReference>
<dbReference type="SUPFAM" id="SSF69618">
    <property type="entry name" value="HemD-like"/>
    <property type="match status" value="1"/>
</dbReference>
<dbReference type="EC" id="4.2.1.75" evidence="3 9"/>
<evidence type="ECO:0000313" key="12">
    <source>
        <dbReference type="Proteomes" id="UP000029444"/>
    </source>
</evidence>
<comment type="similarity">
    <text evidence="2 9">Belongs to the uroporphyrinogen-III synthase family.</text>
</comment>
<reference evidence="11 12" key="1">
    <citation type="submission" date="2012-09" db="EMBL/GenBank/DDBJ databases">
        <title>Genome Sequence of alkane-degrading Bacterium Alcanivorax sp. 19-m-6.</title>
        <authorList>
            <person name="Lai Q."/>
            <person name="Shao Z."/>
        </authorList>
    </citation>
    <scope>NUCLEOTIDE SEQUENCE [LARGE SCALE GENOMIC DNA]</scope>
    <source>
        <strain evidence="11 12">19-m-6</strain>
    </source>
</reference>
<organism evidence="11 12">
    <name type="scientific">Alcanivorax nanhaiticus</name>
    <dbReference type="NCBI Taxonomy" id="1177154"/>
    <lineage>
        <taxon>Bacteria</taxon>
        <taxon>Pseudomonadati</taxon>
        <taxon>Pseudomonadota</taxon>
        <taxon>Gammaproteobacteria</taxon>
        <taxon>Oceanospirillales</taxon>
        <taxon>Alcanivoracaceae</taxon>
        <taxon>Alcanivorax</taxon>
    </lineage>
</organism>
<dbReference type="InterPro" id="IPR036108">
    <property type="entry name" value="4pyrrol_syn_uPrphyn_synt_sf"/>
</dbReference>
<dbReference type="eggNOG" id="COG1587">
    <property type="taxonomic scope" value="Bacteria"/>
</dbReference>
<evidence type="ECO:0000256" key="1">
    <source>
        <dbReference type="ARBA" id="ARBA00004772"/>
    </source>
</evidence>
<name>A0A095SG50_9GAMM</name>
<dbReference type="InterPro" id="IPR003754">
    <property type="entry name" value="4pyrrol_synth_uPrphyn_synth"/>
</dbReference>
<feature type="domain" description="Tetrapyrrole biosynthesis uroporphyrinogen III synthase" evidence="10">
    <location>
        <begin position="15"/>
        <end position="226"/>
    </location>
</feature>
<evidence type="ECO:0000259" key="10">
    <source>
        <dbReference type="Pfam" id="PF02602"/>
    </source>
</evidence>
<evidence type="ECO:0000256" key="5">
    <source>
        <dbReference type="ARBA" id="ARBA00023244"/>
    </source>
</evidence>
<dbReference type="Pfam" id="PF02602">
    <property type="entry name" value="HEM4"/>
    <property type="match status" value="1"/>
</dbReference>
<evidence type="ECO:0000313" key="11">
    <source>
        <dbReference type="EMBL" id="KGD63517.1"/>
    </source>
</evidence>
<dbReference type="STRING" id="1177154.Y5S_03153"/>
<dbReference type="Proteomes" id="UP000029444">
    <property type="component" value="Unassembled WGS sequence"/>
</dbReference>
<keyword evidence="4 9" id="KW-0456">Lyase</keyword>
<evidence type="ECO:0000256" key="2">
    <source>
        <dbReference type="ARBA" id="ARBA00008133"/>
    </source>
</evidence>
<dbReference type="OrthoDB" id="9787650at2"/>
<evidence type="ECO:0000256" key="9">
    <source>
        <dbReference type="RuleBase" id="RU366031"/>
    </source>
</evidence>
<dbReference type="GO" id="GO:0006780">
    <property type="term" value="P:uroporphyrinogen III biosynthetic process"/>
    <property type="evidence" value="ECO:0007669"/>
    <property type="project" value="UniProtKB-UniRule"/>
</dbReference>
<accession>A0A095SG50</accession>
<dbReference type="GO" id="GO:0006782">
    <property type="term" value="P:protoporphyrinogen IX biosynthetic process"/>
    <property type="evidence" value="ECO:0007669"/>
    <property type="project" value="UniProtKB-UniRule"/>
</dbReference>
<keyword evidence="5 9" id="KW-0627">Porphyrin biosynthesis</keyword>
<comment type="pathway">
    <text evidence="1 9">Porphyrin-containing compound metabolism; protoporphyrin-IX biosynthesis; coproporphyrinogen-III from 5-aminolevulinate: step 3/4.</text>
</comment>
<protein>
    <recommendedName>
        <fullName evidence="7 9">Uroporphyrinogen-III synthase</fullName>
        <ecNumber evidence="3 9">4.2.1.75</ecNumber>
    </recommendedName>
</protein>
<sequence length="233" mass="25032">MQVLVTRPAGQQQPLMEALRQAGYDAVHSPALLIEPIPVSDPSARILMDLDQFHAVFFASANAARLALSAMADLWPQWPVGVHWLAVGRATANEMSAWHLQPEVPARGYNSEAVLSLPCLQDLADKKVLICRGNSGRELLADILASRGAAVTALPFYQRLANPQFAVAPTCDWIMVTSVESWRAVSPHLPERMGVIAAGERVADAIAADFAGEIRVALSAHDEDMLAALPALG</sequence>
<dbReference type="PATRIC" id="fig|1177154.3.peg.3194"/>
<keyword evidence="12" id="KW-1185">Reference proteome</keyword>
<dbReference type="AlphaFoldDB" id="A0A095SG50"/>
<gene>
    <name evidence="11" type="ORF">Y5S_03153</name>
</gene>
<evidence type="ECO:0000256" key="8">
    <source>
        <dbReference type="ARBA" id="ARBA00048617"/>
    </source>
</evidence>
<proteinExistence type="inferred from homology"/>
<dbReference type="PANTHER" id="PTHR38042">
    <property type="entry name" value="UROPORPHYRINOGEN-III SYNTHASE, CHLOROPLASTIC"/>
    <property type="match status" value="1"/>
</dbReference>
<evidence type="ECO:0000256" key="3">
    <source>
        <dbReference type="ARBA" id="ARBA00013109"/>
    </source>
</evidence>
<dbReference type="Gene3D" id="3.40.50.10090">
    <property type="match status" value="2"/>
</dbReference>